<sequence length="72" mass="8478">MQDSFYHYLLTQRSDDQADLVSIFAHNAALDHAFPKQSQNYHEITEYLELTAGYLPSMDVFDDAWQRYLDNC</sequence>
<protein>
    <recommendedName>
        <fullName evidence="1">UPF0346 protein KAK10_02335</fullName>
    </recommendedName>
</protein>
<evidence type="ECO:0000259" key="2">
    <source>
        <dbReference type="Pfam" id="PF06855"/>
    </source>
</evidence>
<evidence type="ECO:0000313" key="3">
    <source>
        <dbReference type="EMBL" id="MCM2436770.1"/>
    </source>
</evidence>
<accession>A0ABT0VG37</accession>
<reference evidence="3" key="1">
    <citation type="submission" date="2021-04" db="EMBL/GenBank/DDBJ databases">
        <title>Taxonomic assessment of Weissella genus.</title>
        <authorList>
            <person name="Fanelli F."/>
            <person name="Chieffi D."/>
            <person name="Dell'Aquila A."/>
            <person name="Gyu-Sung C."/>
            <person name="Franz C.M.A.P."/>
            <person name="Fusco V."/>
        </authorList>
    </citation>
    <scope>NUCLEOTIDE SEQUENCE</scope>
    <source>
        <strain evidence="3">LMG 25373</strain>
    </source>
</reference>
<organism evidence="3 4">
    <name type="scientific">Periweissella beninensis</name>
    <dbReference type="NCBI Taxonomy" id="504936"/>
    <lineage>
        <taxon>Bacteria</taxon>
        <taxon>Bacillati</taxon>
        <taxon>Bacillota</taxon>
        <taxon>Bacilli</taxon>
        <taxon>Lactobacillales</taxon>
        <taxon>Lactobacillaceae</taxon>
        <taxon>Periweissella</taxon>
    </lineage>
</organism>
<dbReference type="NCBIfam" id="NF010193">
    <property type="entry name" value="PRK13672.1"/>
    <property type="match status" value="1"/>
</dbReference>
<dbReference type="RefSeq" id="WP_205143268.1">
    <property type="nucleotide sequence ID" value="NZ_JAFBDN010000004.1"/>
</dbReference>
<gene>
    <name evidence="3" type="ORF">KAK10_02335</name>
</gene>
<dbReference type="PIRSF" id="PIRSF037262">
    <property type="entry name" value="UCP037262"/>
    <property type="match status" value="1"/>
</dbReference>
<dbReference type="Gene3D" id="1.10.150.260">
    <property type="entry name" value="YozE SAM-like"/>
    <property type="match status" value="1"/>
</dbReference>
<comment type="similarity">
    <text evidence="1">Belongs to the UPF0346 family.</text>
</comment>
<dbReference type="Pfam" id="PF06855">
    <property type="entry name" value="YozE_SAM_like"/>
    <property type="match status" value="1"/>
</dbReference>
<evidence type="ECO:0000313" key="4">
    <source>
        <dbReference type="Proteomes" id="UP001057481"/>
    </source>
</evidence>
<comment type="caution">
    <text evidence="3">The sequence shown here is derived from an EMBL/GenBank/DDBJ whole genome shotgun (WGS) entry which is preliminary data.</text>
</comment>
<evidence type="ECO:0000256" key="1">
    <source>
        <dbReference type="HAMAP-Rule" id="MF_01538"/>
    </source>
</evidence>
<dbReference type="InterPro" id="IPR036806">
    <property type="entry name" value="YozE_SAM-like_sf"/>
</dbReference>
<proteinExistence type="inferred from homology"/>
<dbReference type="InterPro" id="IPR023089">
    <property type="entry name" value="YozE_SAM-like"/>
</dbReference>
<keyword evidence="4" id="KW-1185">Reference proteome</keyword>
<dbReference type="HAMAP" id="MF_01538">
    <property type="entry name" value="UPF0346"/>
    <property type="match status" value="1"/>
</dbReference>
<dbReference type="SUPFAM" id="SSF140652">
    <property type="entry name" value="YozE-like"/>
    <property type="match status" value="1"/>
</dbReference>
<name>A0ABT0VG37_9LACO</name>
<dbReference type="InterPro" id="IPR010673">
    <property type="entry name" value="UPF0346"/>
</dbReference>
<feature type="domain" description="YozE SAM-like" evidence="2">
    <location>
        <begin position="4"/>
        <end position="69"/>
    </location>
</feature>
<dbReference type="Proteomes" id="UP001057481">
    <property type="component" value="Unassembled WGS sequence"/>
</dbReference>
<dbReference type="EMBL" id="JAGMVS010000039">
    <property type="protein sequence ID" value="MCM2436770.1"/>
    <property type="molecule type" value="Genomic_DNA"/>
</dbReference>